<organism evidence="7 8">
    <name type="scientific">Oedothorax gibbosus</name>
    <dbReference type="NCBI Taxonomy" id="931172"/>
    <lineage>
        <taxon>Eukaryota</taxon>
        <taxon>Metazoa</taxon>
        <taxon>Ecdysozoa</taxon>
        <taxon>Arthropoda</taxon>
        <taxon>Chelicerata</taxon>
        <taxon>Arachnida</taxon>
        <taxon>Araneae</taxon>
        <taxon>Araneomorphae</taxon>
        <taxon>Entelegynae</taxon>
        <taxon>Araneoidea</taxon>
        <taxon>Linyphiidae</taxon>
        <taxon>Erigoninae</taxon>
        <taxon>Oedothorax</taxon>
    </lineage>
</organism>
<proteinExistence type="predicted"/>
<evidence type="ECO:0000313" key="8">
    <source>
        <dbReference type="Proteomes" id="UP000827092"/>
    </source>
</evidence>
<dbReference type="EMBL" id="JAFNEN010000347">
    <property type="protein sequence ID" value="KAG8185115.1"/>
    <property type="molecule type" value="Genomic_DNA"/>
</dbReference>
<dbReference type="InterPro" id="IPR018499">
    <property type="entry name" value="Tetraspanin/Peripherin"/>
</dbReference>
<dbReference type="CDD" id="cd03156">
    <property type="entry name" value="uroplakin_I_like_LEL"/>
    <property type="match status" value="1"/>
</dbReference>
<keyword evidence="2 6" id="KW-0812">Transmembrane</keyword>
<evidence type="ECO:0000256" key="1">
    <source>
        <dbReference type="ARBA" id="ARBA00004141"/>
    </source>
</evidence>
<feature type="region of interest" description="Disordered" evidence="5">
    <location>
        <begin position="375"/>
        <end position="440"/>
    </location>
</feature>
<feature type="transmembrane region" description="Helical" evidence="6">
    <location>
        <begin position="167"/>
        <end position="186"/>
    </location>
</feature>
<feature type="transmembrane region" description="Helical" evidence="6">
    <location>
        <begin position="198"/>
        <end position="219"/>
    </location>
</feature>
<keyword evidence="3 6" id="KW-1133">Transmembrane helix</keyword>
<evidence type="ECO:0000256" key="5">
    <source>
        <dbReference type="SAM" id="MobiDB-lite"/>
    </source>
</evidence>
<comment type="caution">
    <text evidence="7">The sequence shown here is derived from an EMBL/GenBank/DDBJ whole genome shotgun (WGS) entry which is preliminary data.</text>
</comment>
<comment type="subcellular location">
    <subcellularLocation>
        <location evidence="1">Membrane</location>
        <topology evidence="1">Multi-pass membrane protein</topology>
    </subcellularLocation>
</comment>
<dbReference type="Gene3D" id="1.10.1450.10">
    <property type="entry name" value="Tetraspanin"/>
    <property type="match status" value="1"/>
</dbReference>
<evidence type="ECO:0000256" key="4">
    <source>
        <dbReference type="ARBA" id="ARBA00023136"/>
    </source>
</evidence>
<dbReference type="InterPro" id="IPR008952">
    <property type="entry name" value="Tetraspanin_EC2_sf"/>
</dbReference>
<evidence type="ECO:0008006" key="9">
    <source>
        <dbReference type="Google" id="ProtNLM"/>
    </source>
</evidence>
<feature type="transmembrane region" description="Helical" evidence="6">
    <location>
        <begin position="334"/>
        <end position="357"/>
    </location>
</feature>
<dbReference type="SUPFAM" id="SSF48652">
    <property type="entry name" value="Tetraspanin"/>
    <property type="match status" value="1"/>
</dbReference>
<protein>
    <recommendedName>
        <fullName evidence="9">Tetraspanin</fullName>
    </recommendedName>
</protein>
<feature type="transmembrane region" description="Helical" evidence="6">
    <location>
        <begin position="124"/>
        <end position="147"/>
    </location>
</feature>
<keyword evidence="4 6" id="KW-0472">Membrane</keyword>
<keyword evidence="8" id="KW-1185">Reference proteome</keyword>
<evidence type="ECO:0000256" key="3">
    <source>
        <dbReference type="ARBA" id="ARBA00022989"/>
    </source>
</evidence>
<accession>A0AAV6UKU8</accession>
<evidence type="ECO:0000313" key="7">
    <source>
        <dbReference type="EMBL" id="KAG8185115.1"/>
    </source>
</evidence>
<sequence>MRCKTEHNANADPQTMLEHRATGLCGGEVDSINPEDGFSIGTHLPADCLYRCCVVFARRISSEQISIDMLRAQNYPLHHRKPRQLSKIENFHHHETREESLHSLRGVSQTASMFLQRAMRYYRLWIYSCNLVLLVSVVTFVCIAGWIVSDYRISLLPSFDLRHPSLLYAYLALALQGGALQAVGCLGATRMNERLLHAYWTLMLLLLFGDVMLGVVWLFRFQHMQGTLKEALRARLDRHYGDDPEFRLLWDRLQGEAACCGVDSPRDFAATEWLKQADPSHPRPQLVPRSCCRMTRGEHEPQPLNMSCVETDRDEGLIHASGCYEPVHRWLQHAADTLCVTGFCVIAFLKLCFLGILRYEIREMIQKIKVLRDMNDSPGLLDPTGPAGLLPGTNMAAKLRRQRSSCAAEQPPPSKPPNGNNNATENPELASPTKKSSSPV</sequence>
<gene>
    <name evidence="7" type="ORF">JTE90_014589</name>
</gene>
<name>A0AAV6UKU8_9ARAC</name>
<evidence type="ECO:0000256" key="2">
    <source>
        <dbReference type="ARBA" id="ARBA00022692"/>
    </source>
</evidence>
<reference evidence="7 8" key="1">
    <citation type="journal article" date="2022" name="Nat. Ecol. Evol.">
        <title>A masculinizing supergene underlies an exaggerated male reproductive morph in a spider.</title>
        <authorList>
            <person name="Hendrickx F."/>
            <person name="De Corte Z."/>
            <person name="Sonet G."/>
            <person name="Van Belleghem S.M."/>
            <person name="Kostlbacher S."/>
            <person name="Vangestel C."/>
        </authorList>
    </citation>
    <scope>NUCLEOTIDE SEQUENCE [LARGE SCALE GENOMIC DNA]</scope>
    <source>
        <strain evidence="7">W744_W776</strain>
    </source>
</reference>
<dbReference type="PANTHER" id="PTHR19282">
    <property type="entry name" value="TETRASPANIN"/>
    <property type="match status" value="1"/>
</dbReference>
<dbReference type="Proteomes" id="UP000827092">
    <property type="component" value="Unassembled WGS sequence"/>
</dbReference>
<evidence type="ECO:0000256" key="6">
    <source>
        <dbReference type="SAM" id="Phobius"/>
    </source>
</evidence>
<dbReference type="Pfam" id="PF00335">
    <property type="entry name" value="Tetraspanin"/>
    <property type="match status" value="1"/>
</dbReference>
<dbReference type="PANTHER" id="PTHR19282:SF554">
    <property type="entry name" value="ANTIGEN, PUTATIVE-RELATED"/>
    <property type="match status" value="1"/>
</dbReference>
<dbReference type="GO" id="GO:0005886">
    <property type="term" value="C:plasma membrane"/>
    <property type="evidence" value="ECO:0007669"/>
    <property type="project" value="TreeGrafter"/>
</dbReference>
<dbReference type="AlphaFoldDB" id="A0AAV6UKU8"/>